<dbReference type="RefSeq" id="WP_344549274.1">
    <property type="nucleotide sequence ID" value="NZ_BAAATD010000026.1"/>
</dbReference>
<sequence length="72" mass="8072">MSSKDHLNLDDEGRERIYLVDGPMADRIVKLTTPGEDVAAFDANGTGTFVQYAWNGERNEDGLRTFIELKNP</sequence>
<dbReference type="Proteomes" id="UP001501509">
    <property type="component" value="Unassembled WGS sequence"/>
</dbReference>
<proteinExistence type="predicted"/>
<reference evidence="2" key="1">
    <citation type="journal article" date="2019" name="Int. J. Syst. Evol. Microbiol.">
        <title>The Global Catalogue of Microorganisms (GCM) 10K type strain sequencing project: providing services to taxonomists for standard genome sequencing and annotation.</title>
        <authorList>
            <consortium name="The Broad Institute Genomics Platform"/>
            <consortium name="The Broad Institute Genome Sequencing Center for Infectious Disease"/>
            <person name="Wu L."/>
            <person name="Ma J."/>
        </authorList>
    </citation>
    <scope>NUCLEOTIDE SEQUENCE [LARGE SCALE GENOMIC DNA]</scope>
    <source>
        <strain evidence="2">JCM 6833</strain>
    </source>
</reference>
<gene>
    <name evidence="1" type="ORF">GCM10010411_93690</name>
</gene>
<accession>A0ABP6DBB0</accession>
<comment type="caution">
    <text evidence="1">The sequence shown here is derived from an EMBL/GenBank/DDBJ whole genome shotgun (WGS) entry which is preliminary data.</text>
</comment>
<organism evidence="1 2">
    <name type="scientific">Actinomadura fulvescens</name>
    <dbReference type="NCBI Taxonomy" id="46160"/>
    <lineage>
        <taxon>Bacteria</taxon>
        <taxon>Bacillati</taxon>
        <taxon>Actinomycetota</taxon>
        <taxon>Actinomycetes</taxon>
        <taxon>Streptosporangiales</taxon>
        <taxon>Thermomonosporaceae</taxon>
        <taxon>Actinomadura</taxon>
    </lineage>
</organism>
<name>A0ABP6DBB0_9ACTN</name>
<dbReference type="EMBL" id="BAAATD010000026">
    <property type="protein sequence ID" value="GAA2638862.1"/>
    <property type="molecule type" value="Genomic_DNA"/>
</dbReference>
<evidence type="ECO:0000313" key="2">
    <source>
        <dbReference type="Proteomes" id="UP001501509"/>
    </source>
</evidence>
<protein>
    <submittedName>
        <fullName evidence="1">Uncharacterized protein</fullName>
    </submittedName>
</protein>
<keyword evidence="2" id="KW-1185">Reference proteome</keyword>
<evidence type="ECO:0000313" key="1">
    <source>
        <dbReference type="EMBL" id="GAA2638862.1"/>
    </source>
</evidence>